<dbReference type="EMBL" id="JAMYWD010000005">
    <property type="protein sequence ID" value="KAJ4971523.1"/>
    <property type="molecule type" value="Genomic_DNA"/>
</dbReference>
<keyword evidence="2" id="KW-1185">Reference proteome</keyword>
<dbReference type="Proteomes" id="UP001141806">
    <property type="component" value="Unassembled WGS sequence"/>
</dbReference>
<gene>
    <name evidence="1" type="ORF">NE237_004622</name>
</gene>
<sequence length="152" mass="17283">MAHNRTFCYEAYAEKILPCFSFKSKPTSPQLQTTTSSLSLSCSSVLELEDHSTSFVRVDSSLQWCHSWSPELRVTTMKTMKTMRMGLRVHILKAVILVDHLGNLQSFGSLLIQNPSQTQPLRLLHPLSDIILESTCFLPEATPPTYHKRFGW</sequence>
<comment type="caution">
    <text evidence="1">The sequence shown here is derived from an EMBL/GenBank/DDBJ whole genome shotgun (WGS) entry which is preliminary data.</text>
</comment>
<reference evidence="1" key="1">
    <citation type="journal article" date="2023" name="Plant J.">
        <title>The genome of the king protea, Protea cynaroides.</title>
        <authorList>
            <person name="Chang J."/>
            <person name="Duong T.A."/>
            <person name="Schoeman C."/>
            <person name="Ma X."/>
            <person name="Roodt D."/>
            <person name="Barker N."/>
            <person name="Li Z."/>
            <person name="Van de Peer Y."/>
            <person name="Mizrachi E."/>
        </authorList>
    </citation>
    <scope>NUCLEOTIDE SEQUENCE</scope>
    <source>
        <tissue evidence="1">Young leaves</tissue>
    </source>
</reference>
<protein>
    <submittedName>
        <fullName evidence="1">Uncharacterized protein</fullName>
    </submittedName>
</protein>
<dbReference type="AlphaFoldDB" id="A0A9Q0KIY5"/>
<evidence type="ECO:0000313" key="2">
    <source>
        <dbReference type="Proteomes" id="UP001141806"/>
    </source>
</evidence>
<evidence type="ECO:0000313" key="1">
    <source>
        <dbReference type="EMBL" id="KAJ4971523.1"/>
    </source>
</evidence>
<accession>A0A9Q0KIY5</accession>
<organism evidence="1 2">
    <name type="scientific">Protea cynaroides</name>
    <dbReference type="NCBI Taxonomy" id="273540"/>
    <lineage>
        <taxon>Eukaryota</taxon>
        <taxon>Viridiplantae</taxon>
        <taxon>Streptophyta</taxon>
        <taxon>Embryophyta</taxon>
        <taxon>Tracheophyta</taxon>
        <taxon>Spermatophyta</taxon>
        <taxon>Magnoliopsida</taxon>
        <taxon>Proteales</taxon>
        <taxon>Proteaceae</taxon>
        <taxon>Protea</taxon>
    </lineage>
</organism>
<name>A0A9Q0KIY5_9MAGN</name>
<proteinExistence type="predicted"/>